<keyword evidence="5" id="KW-0223">Dioxygenase</keyword>
<dbReference type="KEGG" id="aplc:110976329"/>
<evidence type="ECO:0000256" key="4">
    <source>
        <dbReference type="ARBA" id="ARBA00022853"/>
    </source>
</evidence>
<evidence type="ECO:0000256" key="8">
    <source>
        <dbReference type="ARBA" id="ARBA00023015"/>
    </source>
</evidence>
<evidence type="ECO:0000256" key="11">
    <source>
        <dbReference type="ARBA" id="ARBA00023242"/>
    </source>
</evidence>
<dbReference type="GO" id="GO:0048511">
    <property type="term" value="P:rhythmic process"/>
    <property type="evidence" value="ECO:0007669"/>
    <property type="project" value="UniProtKB-KW"/>
</dbReference>
<dbReference type="Gene3D" id="2.60.120.650">
    <property type="entry name" value="Cupin"/>
    <property type="match status" value="1"/>
</dbReference>
<keyword evidence="7" id="KW-0408">Iron</keyword>
<evidence type="ECO:0000256" key="13">
    <source>
        <dbReference type="ARBA" id="ARBA00049800"/>
    </source>
</evidence>
<dbReference type="SUPFAM" id="SSF51197">
    <property type="entry name" value="Clavaminate synthase-like"/>
    <property type="match status" value="1"/>
</dbReference>
<dbReference type="Pfam" id="PF13621">
    <property type="entry name" value="Cupin_8"/>
    <property type="match status" value="1"/>
</dbReference>
<reference evidence="16" key="1">
    <citation type="submission" date="2025-08" db="UniProtKB">
        <authorList>
            <consortium name="RefSeq"/>
        </authorList>
    </citation>
    <scope>IDENTIFICATION</scope>
</reference>
<dbReference type="InterPro" id="IPR003347">
    <property type="entry name" value="JmjC_dom"/>
</dbReference>
<dbReference type="PANTHER" id="PTHR12461">
    <property type="entry name" value="HYPOXIA-INDUCIBLE FACTOR 1 ALPHA INHIBITOR-RELATED"/>
    <property type="match status" value="1"/>
</dbReference>
<keyword evidence="15" id="KW-1185">Reference proteome</keyword>
<evidence type="ECO:0000313" key="16">
    <source>
        <dbReference type="RefSeq" id="XP_022085202.1"/>
    </source>
</evidence>
<comment type="subcellular location">
    <subcellularLocation>
        <location evidence="2">Nucleus</location>
    </subcellularLocation>
</comment>
<dbReference type="CTD" id="79831"/>
<dbReference type="InterPro" id="IPR056520">
    <property type="entry name" value="ARM_KDM8_N"/>
</dbReference>
<evidence type="ECO:0000256" key="9">
    <source>
        <dbReference type="ARBA" id="ARBA00023108"/>
    </source>
</evidence>
<feature type="domain" description="JmjC" evidence="14">
    <location>
        <begin position="306"/>
        <end position="448"/>
    </location>
</feature>
<comment type="cofactor">
    <cofactor evidence="1">
        <name>Fe(2+)</name>
        <dbReference type="ChEBI" id="CHEBI:29033"/>
    </cofactor>
</comment>
<proteinExistence type="predicted"/>
<dbReference type="SMART" id="SM00558">
    <property type="entry name" value="JmjC"/>
    <property type="match status" value="1"/>
</dbReference>
<evidence type="ECO:0000259" key="14">
    <source>
        <dbReference type="PROSITE" id="PS51184"/>
    </source>
</evidence>
<dbReference type="PROSITE" id="PS51184">
    <property type="entry name" value="JMJC"/>
    <property type="match status" value="1"/>
</dbReference>
<protein>
    <recommendedName>
        <fullName evidence="13">JmjC domain-containing protein 5</fullName>
    </recommendedName>
</protein>
<keyword evidence="11" id="KW-0539">Nucleus</keyword>
<dbReference type="FunFam" id="2.60.120.650:FF:000061">
    <property type="entry name" value="Glucosamine 6-phosphate N-acetyltransferase"/>
    <property type="match status" value="1"/>
</dbReference>
<dbReference type="InterPro" id="IPR041667">
    <property type="entry name" value="Cupin_8"/>
</dbReference>
<dbReference type="GeneID" id="110976329"/>
<evidence type="ECO:0000256" key="7">
    <source>
        <dbReference type="ARBA" id="ARBA00023004"/>
    </source>
</evidence>
<evidence type="ECO:0000256" key="1">
    <source>
        <dbReference type="ARBA" id="ARBA00001954"/>
    </source>
</evidence>
<dbReference type="OrthoDB" id="47172at2759"/>
<evidence type="ECO:0000256" key="2">
    <source>
        <dbReference type="ARBA" id="ARBA00004123"/>
    </source>
</evidence>
<sequence>MEKFSSRITTILPKSIKELALKDVAKLYLLQEVTGCAVHLLLQECAENFFQGDIQQSLAKSEELLSYSWEKLNTGHWKDVDIAWRHVYTYGSLLKVMSICAQCDSGDNTEDAFQTKFKKALEACDMGLLMGAPVLDNILSRFARAIQTVYQPLLPEHCRSKTQEPFVKPSLPSCPVLTISKEHEIPRVSCPSLFHFQSQYMQTKTPVIIQGAMDHWPALGAKKWSLDYLHHVAGTRTVPIELGAKYTDESWSQSLMTISDFISTYIEGKKTSQGKGQVGYLAQHQLFYQIPELRDDICIPDYCCLHDNKEDAEREHNPSSQFNQDRDSDCDDVDSNVDINAWFGPAGTVSPLHTDPKHNCLAQVVGEKFIRLYSEEMTPCLYPHGDRLLHNTSQVDVENPDLSCFPLFSSADYQEAILKAGEMLYIPPRCWHYVRSLTTSFSVSFWWV</sequence>
<name>A0A8B7XY60_ACAPL</name>
<evidence type="ECO:0000313" key="15">
    <source>
        <dbReference type="Proteomes" id="UP000694845"/>
    </source>
</evidence>
<dbReference type="GO" id="GO:0046872">
    <property type="term" value="F:metal ion binding"/>
    <property type="evidence" value="ECO:0007669"/>
    <property type="project" value="UniProtKB-KW"/>
</dbReference>
<evidence type="ECO:0000256" key="10">
    <source>
        <dbReference type="ARBA" id="ARBA00023163"/>
    </source>
</evidence>
<dbReference type="RefSeq" id="XP_022085202.1">
    <property type="nucleotide sequence ID" value="XM_022229510.1"/>
</dbReference>
<evidence type="ECO:0000256" key="5">
    <source>
        <dbReference type="ARBA" id="ARBA00022964"/>
    </source>
</evidence>
<evidence type="ECO:0000256" key="6">
    <source>
        <dbReference type="ARBA" id="ARBA00023002"/>
    </source>
</evidence>
<keyword evidence="3" id="KW-0479">Metal-binding</keyword>
<gene>
    <name evidence="16" type="primary">LOC110976329</name>
</gene>
<evidence type="ECO:0000256" key="12">
    <source>
        <dbReference type="ARBA" id="ARBA00023306"/>
    </source>
</evidence>
<dbReference type="GO" id="GO:0005634">
    <property type="term" value="C:nucleus"/>
    <property type="evidence" value="ECO:0007669"/>
    <property type="project" value="UniProtKB-SubCell"/>
</dbReference>
<organism evidence="15 16">
    <name type="scientific">Acanthaster planci</name>
    <name type="common">Crown-of-thorns starfish</name>
    <dbReference type="NCBI Taxonomy" id="133434"/>
    <lineage>
        <taxon>Eukaryota</taxon>
        <taxon>Metazoa</taxon>
        <taxon>Echinodermata</taxon>
        <taxon>Eleutherozoa</taxon>
        <taxon>Asterozoa</taxon>
        <taxon>Asteroidea</taxon>
        <taxon>Valvatacea</taxon>
        <taxon>Valvatida</taxon>
        <taxon>Acanthasteridae</taxon>
        <taxon>Acanthaster</taxon>
    </lineage>
</organism>
<dbReference type="GO" id="GO:0051864">
    <property type="term" value="F:histone H3K36 demethylase activity"/>
    <property type="evidence" value="ECO:0007669"/>
    <property type="project" value="TreeGrafter"/>
</dbReference>
<dbReference type="Proteomes" id="UP000694845">
    <property type="component" value="Unplaced"/>
</dbReference>
<dbReference type="Pfam" id="PF24472">
    <property type="entry name" value="ARM_KDM8_N"/>
    <property type="match status" value="1"/>
</dbReference>
<accession>A0A8B7XY60</accession>
<keyword evidence="6" id="KW-0560">Oxidoreductase</keyword>
<dbReference type="AlphaFoldDB" id="A0A8B7XY60"/>
<keyword evidence="4" id="KW-0156">Chromatin regulator</keyword>
<keyword evidence="8" id="KW-0805">Transcription regulation</keyword>
<keyword evidence="12" id="KW-0131">Cell cycle</keyword>
<keyword evidence="10" id="KW-0804">Transcription</keyword>
<dbReference type="PANTHER" id="PTHR12461:SF106">
    <property type="entry name" value="BIFUNCTIONAL PEPTIDASE AND ARGINYL-HYDROXYLASE JMJD5"/>
    <property type="match status" value="1"/>
</dbReference>
<keyword evidence="9" id="KW-0090">Biological rhythms</keyword>
<evidence type="ECO:0000256" key="3">
    <source>
        <dbReference type="ARBA" id="ARBA00022723"/>
    </source>
</evidence>